<dbReference type="KEGG" id="ssl:SS1G_07114"/>
<sequence>MLICAIAHIPGSYVSDEKTYELYPAMVRGS</sequence>
<keyword evidence="2" id="KW-1185">Reference proteome</keyword>
<dbReference type="EMBL" id="CH476629">
    <property type="protein sequence ID" value="EDO04631.1"/>
    <property type="molecule type" value="Genomic_DNA"/>
</dbReference>
<reference evidence="2" key="1">
    <citation type="journal article" date="2011" name="PLoS Genet.">
        <title>Genomic analysis of the necrotrophic fungal pathogens Sclerotinia sclerotiorum and Botrytis cinerea.</title>
        <authorList>
            <person name="Amselem J."/>
            <person name="Cuomo C.A."/>
            <person name="van Kan J.A."/>
            <person name="Viaud M."/>
            <person name="Benito E.P."/>
            <person name="Couloux A."/>
            <person name="Coutinho P.M."/>
            <person name="de Vries R.P."/>
            <person name="Dyer P.S."/>
            <person name="Fillinger S."/>
            <person name="Fournier E."/>
            <person name="Gout L."/>
            <person name="Hahn M."/>
            <person name="Kohn L."/>
            <person name="Lapalu N."/>
            <person name="Plummer K.M."/>
            <person name="Pradier J.M."/>
            <person name="Quevillon E."/>
            <person name="Sharon A."/>
            <person name="Simon A."/>
            <person name="ten Have A."/>
            <person name="Tudzynski B."/>
            <person name="Tudzynski P."/>
            <person name="Wincker P."/>
            <person name="Andrew M."/>
            <person name="Anthouard V."/>
            <person name="Beever R.E."/>
            <person name="Beffa R."/>
            <person name="Benoit I."/>
            <person name="Bouzid O."/>
            <person name="Brault B."/>
            <person name="Chen Z."/>
            <person name="Choquer M."/>
            <person name="Collemare J."/>
            <person name="Cotton P."/>
            <person name="Danchin E.G."/>
            <person name="Da Silva C."/>
            <person name="Gautier A."/>
            <person name="Giraud C."/>
            <person name="Giraud T."/>
            <person name="Gonzalez C."/>
            <person name="Grossetete S."/>
            <person name="Guldener U."/>
            <person name="Henrissat B."/>
            <person name="Howlett B.J."/>
            <person name="Kodira C."/>
            <person name="Kretschmer M."/>
            <person name="Lappartient A."/>
            <person name="Leroch M."/>
            <person name="Levis C."/>
            <person name="Mauceli E."/>
            <person name="Neuveglise C."/>
            <person name="Oeser B."/>
            <person name="Pearson M."/>
            <person name="Poulain J."/>
            <person name="Poussereau N."/>
            <person name="Quesneville H."/>
            <person name="Rascle C."/>
            <person name="Schumacher J."/>
            <person name="Segurens B."/>
            <person name="Sexton A."/>
            <person name="Silva E."/>
            <person name="Sirven C."/>
            <person name="Soanes D.M."/>
            <person name="Talbot N.J."/>
            <person name="Templeton M."/>
            <person name="Yandava C."/>
            <person name="Yarden O."/>
            <person name="Zeng Q."/>
            <person name="Rollins J.A."/>
            <person name="Lebrun M.H."/>
            <person name="Dickman M."/>
        </authorList>
    </citation>
    <scope>NUCLEOTIDE SEQUENCE [LARGE SCALE GENOMIC DNA]</scope>
    <source>
        <strain evidence="2">ATCC 18683 / 1980 / Ss-1</strain>
    </source>
</reference>
<name>A7EP65_SCLS1</name>
<dbReference type="GeneID" id="5488215"/>
<dbReference type="InParanoid" id="A7EP65"/>
<organism evidence="1 2">
    <name type="scientific">Sclerotinia sclerotiorum (strain ATCC 18683 / 1980 / Ss-1)</name>
    <name type="common">White mold</name>
    <name type="synonym">Whetzelinia sclerotiorum</name>
    <dbReference type="NCBI Taxonomy" id="665079"/>
    <lineage>
        <taxon>Eukaryota</taxon>
        <taxon>Fungi</taxon>
        <taxon>Dikarya</taxon>
        <taxon>Ascomycota</taxon>
        <taxon>Pezizomycotina</taxon>
        <taxon>Leotiomycetes</taxon>
        <taxon>Helotiales</taxon>
        <taxon>Sclerotiniaceae</taxon>
        <taxon>Sclerotinia</taxon>
    </lineage>
</organism>
<accession>A7EP65</accession>
<evidence type="ECO:0000313" key="2">
    <source>
        <dbReference type="Proteomes" id="UP000001312"/>
    </source>
</evidence>
<gene>
    <name evidence="1" type="ORF">SS1G_07114</name>
</gene>
<dbReference type="HOGENOM" id="CLU_3406578_0_0_1"/>
<dbReference type="AlphaFoldDB" id="A7EP65"/>
<dbReference type="RefSeq" id="XP_001591668.1">
    <property type="nucleotide sequence ID" value="XM_001591618.1"/>
</dbReference>
<protein>
    <submittedName>
        <fullName evidence="1">Uncharacterized protein</fullName>
    </submittedName>
</protein>
<evidence type="ECO:0000313" key="1">
    <source>
        <dbReference type="EMBL" id="EDO04631.1"/>
    </source>
</evidence>
<dbReference type="Proteomes" id="UP000001312">
    <property type="component" value="Unassembled WGS sequence"/>
</dbReference>
<proteinExistence type="predicted"/>